<evidence type="ECO:0000259" key="1">
    <source>
        <dbReference type="Pfam" id="PF03358"/>
    </source>
</evidence>
<dbReference type="PANTHER" id="PTHR30543:SF28">
    <property type="entry name" value="NADPH-DEPENDENT FMN REDUCTASE-LIKE DOMAIN-CONTAINING PROTEIN"/>
    <property type="match status" value="1"/>
</dbReference>
<feature type="domain" description="NADPH-dependent FMN reductase-like" evidence="1">
    <location>
        <begin position="3"/>
        <end position="142"/>
    </location>
</feature>
<dbReference type="InterPro" id="IPR029039">
    <property type="entry name" value="Flavoprotein-like_sf"/>
</dbReference>
<keyword evidence="2" id="KW-0560">Oxidoreductase</keyword>
<accession>A0A517SPL4</accession>
<dbReference type="Pfam" id="PF03358">
    <property type="entry name" value="FMN_red"/>
    <property type="match status" value="1"/>
</dbReference>
<dbReference type="RefSeq" id="WP_145268933.1">
    <property type="nucleotide sequence ID" value="NZ_CP036272.1"/>
</dbReference>
<dbReference type="AlphaFoldDB" id="A0A517SPL4"/>
<gene>
    <name evidence="2" type="ORF">SV7mr_05380</name>
</gene>
<sequence length="174" mass="18742">MFLVLSASLHPDSRSRIMAKACRQQLSDQQRDVQWFDLAESALPLCDGASAYGDSEVVRLGQLIHAAQAVFIASPVYNFDVNAALKNAIELTGKKWTGKTVAMMLAAGGAGSYMSGIGLANSLMLDFRCLIVPRFVYALGDAFQADTISDPDVAKRLEGLVNETVRISDALNRG</sequence>
<dbReference type="GO" id="GO:0016491">
    <property type="term" value="F:oxidoreductase activity"/>
    <property type="evidence" value="ECO:0007669"/>
    <property type="project" value="UniProtKB-KW"/>
</dbReference>
<dbReference type="OrthoDB" id="9814010at2"/>
<protein>
    <submittedName>
        <fullName evidence="2">NAD(P)H-dependent FAD/FMN reductase</fullName>
        <ecNumber evidence="2">1.5.1.45</ecNumber>
    </submittedName>
</protein>
<keyword evidence="3" id="KW-1185">Reference proteome</keyword>
<dbReference type="Proteomes" id="UP000315003">
    <property type="component" value="Chromosome"/>
</dbReference>
<dbReference type="EMBL" id="CP036272">
    <property type="protein sequence ID" value="QDT58049.1"/>
    <property type="molecule type" value="Genomic_DNA"/>
</dbReference>
<evidence type="ECO:0000313" key="2">
    <source>
        <dbReference type="EMBL" id="QDT58049.1"/>
    </source>
</evidence>
<reference evidence="2 3" key="1">
    <citation type="submission" date="2019-02" db="EMBL/GenBank/DDBJ databases">
        <title>Deep-cultivation of Planctomycetes and their phenomic and genomic characterization uncovers novel biology.</title>
        <authorList>
            <person name="Wiegand S."/>
            <person name="Jogler M."/>
            <person name="Boedeker C."/>
            <person name="Pinto D."/>
            <person name="Vollmers J."/>
            <person name="Rivas-Marin E."/>
            <person name="Kohn T."/>
            <person name="Peeters S.H."/>
            <person name="Heuer A."/>
            <person name="Rast P."/>
            <person name="Oberbeckmann S."/>
            <person name="Bunk B."/>
            <person name="Jeske O."/>
            <person name="Meyerdierks A."/>
            <person name="Storesund J.E."/>
            <person name="Kallscheuer N."/>
            <person name="Luecker S."/>
            <person name="Lage O.M."/>
            <person name="Pohl T."/>
            <person name="Merkel B.J."/>
            <person name="Hornburger P."/>
            <person name="Mueller R.-W."/>
            <person name="Bruemmer F."/>
            <person name="Labrenz M."/>
            <person name="Spormann A.M."/>
            <person name="Op den Camp H."/>
            <person name="Overmann J."/>
            <person name="Amann R."/>
            <person name="Jetten M.S.M."/>
            <person name="Mascher T."/>
            <person name="Medema M.H."/>
            <person name="Devos D.P."/>
            <person name="Kaster A.-K."/>
            <person name="Ovreas L."/>
            <person name="Rohde M."/>
            <person name="Galperin M.Y."/>
            <person name="Jogler C."/>
        </authorList>
    </citation>
    <scope>NUCLEOTIDE SEQUENCE [LARGE SCALE GENOMIC DNA]</scope>
    <source>
        <strain evidence="2 3">SV_7m_r</strain>
    </source>
</reference>
<dbReference type="GO" id="GO:0005829">
    <property type="term" value="C:cytosol"/>
    <property type="evidence" value="ECO:0007669"/>
    <property type="project" value="TreeGrafter"/>
</dbReference>
<dbReference type="Gene3D" id="3.40.50.360">
    <property type="match status" value="1"/>
</dbReference>
<dbReference type="EC" id="1.5.1.45" evidence="2"/>
<name>A0A517SPL4_9BACT</name>
<dbReference type="SUPFAM" id="SSF52218">
    <property type="entry name" value="Flavoproteins"/>
    <property type="match status" value="1"/>
</dbReference>
<dbReference type="GO" id="GO:0010181">
    <property type="term" value="F:FMN binding"/>
    <property type="evidence" value="ECO:0007669"/>
    <property type="project" value="TreeGrafter"/>
</dbReference>
<organism evidence="2 3">
    <name type="scientific">Stieleria bergensis</name>
    <dbReference type="NCBI Taxonomy" id="2528025"/>
    <lineage>
        <taxon>Bacteria</taxon>
        <taxon>Pseudomonadati</taxon>
        <taxon>Planctomycetota</taxon>
        <taxon>Planctomycetia</taxon>
        <taxon>Pirellulales</taxon>
        <taxon>Pirellulaceae</taxon>
        <taxon>Stieleria</taxon>
    </lineage>
</organism>
<dbReference type="PANTHER" id="PTHR30543">
    <property type="entry name" value="CHROMATE REDUCTASE"/>
    <property type="match status" value="1"/>
</dbReference>
<dbReference type="InterPro" id="IPR005025">
    <property type="entry name" value="FMN_Rdtase-like_dom"/>
</dbReference>
<dbReference type="InterPro" id="IPR050712">
    <property type="entry name" value="NAD(P)H-dep_reductase"/>
</dbReference>
<evidence type="ECO:0000313" key="3">
    <source>
        <dbReference type="Proteomes" id="UP000315003"/>
    </source>
</evidence>
<proteinExistence type="predicted"/>